<dbReference type="RefSeq" id="WP_067028323.1">
    <property type="nucleotide sequence ID" value="NZ_CP038256.1"/>
</dbReference>
<evidence type="ECO:0000313" key="1">
    <source>
        <dbReference type="EMBL" id="OCG76333.1"/>
    </source>
</evidence>
<evidence type="ECO:0000313" key="2">
    <source>
        <dbReference type="Proteomes" id="UP000093355"/>
    </source>
</evidence>
<dbReference type="AlphaFoldDB" id="A0A1B9NIC1"/>
<dbReference type="InterPro" id="IPR004360">
    <property type="entry name" value="Glyas_Fos-R_dOase_dom"/>
</dbReference>
<name>A0A1B9NIC1_9MICO</name>
<dbReference type="STRING" id="904291.A7J15_12005"/>
<dbReference type="InterPro" id="IPR029068">
    <property type="entry name" value="Glyas_Bleomycin-R_OHBP_Dase"/>
</dbReference>
<protein>
    <submittedName>
        <fullName evidence="1">Glyoxalase</fullName>
    </submittedName>
</protein>
<comment type="caution">
    <text evidence="1">The sequence shown here is derived from an EMBL/GenBank/DDBJ whole genome shotgun (WGS) entry which is preliminary data.</text>
</comment>
<dbReference type="Gene3D" id="3.10.180.10">
    <property type="entry name" value="2,3-Dihydroxybiphenyl 1,2-Dioxygenase, domain 1"/>
    <property type="match status" value="1"/>
</dbReference>
<dbReference type="OrthoDB" id="115162at2"/>
<keyword evidence="2" id="KW-1185">Reference proteome</keyword>
<dbReference type="PROSITE" id="PS51819">
    <property type="entry name" value="VOC"/>
    <property type="match status" value="1"/>
</dbReference>
<dbReference type="SUPFAM" id="SSF54593">
    <property type="entry name" value="Glyoxalase/Bleomycin resistance protein/Dihydroxybiphenyl dioxygenase"/>
    <property type="match status" value="1"/>
</dbReference>
<dbReference type="EMBL" id="LXMD01000003">
    <property type="protein sequence ID" value="OCG76333.1"/>
    <property type="molecule type" value="Genomic_DNA"/>
</dbReference>
<accession>A0A1B9NIC1</accession>
<reference evidence="1 2" key="1">
    <citation type="submission" date="2016-05" db="EMBL/GenBank/DDBJ databases">
        <authorList>
            <person name="Lavstsen T."/>
            <person name="Jespersen J.S."/>
        </authorList>
    </citation>
    <scope>NUCLEOTIDE SEQUENCE [LARGE SCALE GENOMIC DNA]</scope>
    <source>
        <strain evidence="1 2">YLB-01</strain>
    </source>
</reference>
<gene>
    <name evidence="1" type="ORF">A7J15_12005</name>
</gene>
<sequence length="138" mass="15067">MRTLHVGLRVSDLERSLRFYGALGYDEVGRVPETEFGTLSMLQLPGDEFVAIELVHDPAGAPVAPSGINHLVVQVESVAEAAQRLAAHGVEAEEPRCLDPEADFWTLWLTDPDGYRLELVQWPSGHAPGMTAADFADE</sequence>
<dbReference type="Proteomes" id="UP000093355">
    <property type="component" value="Unassembled WGS sequence"/>
</dbReference>
<dbReference type="Pfam" id="PF00903">
    <property type="entry name" value="Glyoxalase"/>
    <property type="match status" value="1"/>
</dbReference>
<proteinExistence type="predicted"/>
<organism evidence="1 2">
    <name type="scientific">Microbacterium sediminis</name>
    <dbReference type="NCBI Taxonomy" id="904291"/>
    <lineage>
        <taxon>Bacteria</taxon>
        <taxon>Bacillati</taxon>
        <taxon>Actinomycetota</taxon>
        <taxon>Actinomycetes</taxon>
        <taxon>Micrococcales</taxon>
        <taxon>Microbacteriaceae</taxon>
        <taxon>Microbacterium</taxon>
    </lineage>
</organism>
<dbReference type="InterPro" id="IPR037523">
    <property type="entry name" value="VOC_core"/>
</dbReference>